<dbReference type="GeneID" id="39875268"/>
<protein>
    <submittedName>
        <fullName evidence="1">Uncharacterized protein</fullName>
    </submittedName>
</protein>
<evidence type="ECO:0000313" key="1">
    <source>
        <dbReference type="EMBL" id="GBE61498.1"/>
    </source>
</evidence>
<reference evidence="1 2" key="1">
    <citation type="journal article" date="2017" name="BMC Genomics">
        <title>Whole-genome assembly of Babesia ovata and comparative genomics between closely related pathogens.</title>
        <authorList>
            <person name="Yamagishi J."/>
            <person name="Asada M."/>
            <person name="Hakimi H."/>
            <person name="Tanaka T.Q."/>
            <person name="Sugimoto C."/>
            <person name="Kawazu S."/>
        </authorList>
    </citation>
    <scope>NUCLEOTIDE SEQUENCE [LARGE SCALE GENOMIC DNA]</scope>
    <source>
        <strain evidence="1 2">Miyake</strain>
    </source>
</reference>
<dbReference type="VEuPathDB" id="PiroplasmaDB:BOVATA_029910"/>
<dbReference type="Proteomes" id="UP000236319">
    <property type="component" value="Unassembled WGS sequence"/>
</dbReference>
<dbReference type="EMBL" id="BDSA01000003">
    <property type="protein sequence ID" value="GBE61498.1"/>
    <property type="molecule type" value="Genomic_DNA"/>
</dbReference>
<keyword evidence="2" id="KW-1185">Reference proteome</keyword>
<comment type="caution">
    <text evidence="1">The sequence shown here is derived from an EMBL/GenBank/DDBJ whole genome shotgun (WGS) entry which is preliminary data.</text>
</comment>
<name>A0A2H6KES2_9APIC</name>
<proteinExistence type="predicted"/>
<sequence length="178" mass="20073">MCIYNTPGIDFTALSSCLGLVSGLGFRNLAGNHNVSLFALLIPVNVAMSLRVVADDLLCLINFLVAHNLLNLGNLDLALSPLLDDLRLFHDLLNNLNLRYEFVAVLDLWNLNDLLDELYIRDLNNLFNNLGNFAGHLNYTFLDDRLGDNAFNGLDNWNFHRLRNGINGLTNMQQSRNR</sequence>
<organism evidence="1 2">
    <name type="scientific">Babesia ovata</name>
    <dbReference type="NCBI Taxonomy" id="189622"/>
    <lineage>
        <taxon>Eukaryota</taxon>
        <taxon>Sar</taxon>
        <taxon>Alveolata</taxon>
        <taxon>Apicomplexa</taxon>
        <taxon>Aconoidasida</taxon>
        <taxon>Piroplasmida</taxon>
        <taxon>Babesiidae</taxon>
        <taxon>Babesia</taxon>
    </lineage>
</organism>
<accession>A0A2H6KES2</accession>
<evidence type="ECO:0000313" key="2">
    <source>
        <dbReference type="Proteomes" id="UP000236319"/>
    </source>
</evidence>
<dbReference type="AlphaFoldDB" id="A0A2H6KES2"/>
<gene>
    <name evidence="1" type="ORF">BOVATA_029910</name>
</gene>
<dbReference type="RefSeq" id="XP_028867741.1">
    <property type="nucleotide sequence ID" value="XM_029011908.1"/>
</dbReference>